<organism evidence="11">
    <name type="scientific">Cyberlindnera fabianii</name>
    <name type="common">Yeast</name>
    <name type="synonym">Hansenula fabianii</name>
    <dbReference type="NCBI Taxonomy" id="36022"/>
    <lineage>
        <taxon>Eukaryota</taxon>
        <taxon>Fungi</taxon>
        <taxon>Dikarya</taxon>
        <taxon>Ascomycota</taxon>
        <taxon>Saccharomycotina</taxon>
        <taxon>Saccharomycetes</taxon>
        <taxon>Phaffomycetales</taxon>
        <taxon>Phaffomycetaceae</taxon>
        <taxon>Cyberlindnera</taxon>
    </lineage>
</organism>
<comment type="subunit">
    <text evidence="9">Heterodimer of an alpha and a beta subunit.</text>
</comment>
<comment type="function">
    <text evidence="9">Catalyzes the transfer of a farnesyl moiety from farnesyl diphosphate to a cysteine at the fourth position from the C-terminus of several proteins. The beta subunit is responsible for peptide-binding.</text>
</comment>
<sequence length="457" mass="50852">MPDTPSPIPQKPTKDTVNYVLGLLGRQRPTTVRDCTTDEDIEDPTFLQFDTMATQTTQMTNVEDELFTETIESQRETEEVVKQIFDQYLESGETPHLYKKKHTKYLNMALGPLPHMFKSLDASQPWLVYWVCNALAILGENVESEKRELIIKRLLSMQHEDGGFCGGMGQLAHLAPSYAAVLSFALLGDEEAWAKIDRAKMYKWLMSLKRSDGAFVMHLGGEHDTRSAYCALVIASLLDIITPELVEGTAEWLGRCQTFEGGFGGVPYDEAHGGYTFCGTAALMILGKDVLHHVIKLEPLIEWVTARQMKLEGGFSGRSNKLVDGCYSYWVGGAVPILEVLTGSEIMSRASLQNYILTCCQNDQYGGLRDKPPMNADFYHTNYVLLGLSVAQNRFTMVENQNLANKSDIAAYSIQSRPANVTSVVVSEEDVLVPLDPVFALPAGAAEKMKLFFMSQK</sequence>
<evidence type="ECO:0000256" key="7">
    <source>
        <dbReference type="ARBA" id="ARBA00022737"/>
    </source>
</evidence>
<dbReference type="InterPro" id="IPR008930">
    <property type="entry name" value="Terpenoid_cyclase/PrenylTrfase"/>
</dbReference>
<dbReference type="Gene3D" id="1.50.10.20">
    <property type="match status" value="1"/>
</dbReference>
<dbReference type="GO" id="GO:0008270">
    <property type="term" value="F:zinc ion binding"/>
    <property type="evidence" value="ECO:0007669"/>
    <property type="project" value="UniProtKB-UniRule"/>
</dbReference>
<dbReference type="AlphaFoldDB" id="A0A061B2C0"/>
<dbReference type="CDD" id="cd02893">
    <property type="entry name" value="FTase"/>
    <property type="match status" value="1"/>
</dbReference>
<reference evidence="11" key="1">
    <citation type="journal article" date="2014" name="Genome Announc.">
        <title>Genome sequence of the yeast Cyberlindnera fabianii (Hansenula fabianii).</title>
        <authorList>
            <person name="Freel K.C."/>
            <person name="Sarilar V."/>
            <person name="Neuveglise C."/>
            <person name="Devillers H."/>
            <person name="Friedrich A."/>
            <person name="Schacherer J."/>
        </authorList>
    </citation>
    <scope>NUCLEOTIDE SEQUENCE</scope>
    <source>
        <strain evidence="11">YJS4271</strain>
    </source>
</reference>
<evidence type="ECO:0000259" key="10">
    <source>
        <dbReference type="Pfam" id="PF00432"/>
    </source>
</evidence>
<dbReference type="GO" id="GO:0097354">
    <property type="term" value="P:prenylation"/>
    <property type="evidence" value="ECO:0007669"/>
    <property type="project" value="UniProtKB-UniRule"/>
</dbReference>
<dbReference type="InterPro" id="IPR001330">
    <property type="entry name" value="Prenyltrans"/>
</dbReference>
<evidence type="ECO:0000256" key="9">
    <source>
        <dbReference type="RuleBase" id="RU365056"/>
    </source>
</evidence>
<keyword evidence="5 9" id="KW-0808">Transferase</keyword>
<comment type="cofactor">
    <cofactor evidence="9">
        <name>Zn(2+)</name>
        <dbReference type="ChEBI" id="CHEBI:29105"/>
    </cofactor>
    <text evidence="9">Binds 1 zinc ion per subunit.</text>
</comment>
<proteinExistence type="inferred from homology"/>
<evidence type="ECO:0000256" key="4">
    <source>
        <dbReference type="ARBA" id="ARBA00022602"/>
    </source>
</evidence>
<dbReference type="PANTHER" id="PTHR11774:SF6">
    <property type="entry name" value="PROTEIN FARNESYLTRANSFERASE SUBUNIT BETA"/>
    <property type="match status" value="1"/>
</dbReference>
<protein>
    <recommendedName>
        <fullName evidence="3 9">Protein farnesyltransferase subunit beta</fullName>
        <shortName evidence="9">FTase-beta</shortName>
        <ecNumber evidence="2 9">2.5.1.58</ecNumber>
    </recommendedName>
</protein>
<accession>A0A061B2C0</accession>
<dbReference type="VEuPathDB" id="FungiDB:BON22_1844"/>
<evidence type="ECO:0000256" key="5">
    <source>
        <dbReference type="ARBA" id="ARBA00022679"/>
    </source>
</evidence>
<dbReference type="Pfam" id="PF00432">
    <property type="entry name" value="Prenyltrans"/>
    <property type="match status" value="1"/>
</dbReference>
<gene>
    <name evidence="11" type="ORF">CYFA0S_13e02212g</name>
</gene>
<keyword evidence="4 9" id="KW-0637">Prenyltransferase</keyword>
<keyword evidence="8 9" id="KW-0862">Zinc</keyword>
<dbReference type="PANTHER" id="PTHR11774">
    <property type="entry name" value="GERANYLGERANYL TRANSFERASE TYPE BETA SUBUNIT"/>
    <property type="match status" value="1"/>
</dbReference>
<keyword evidence="6 9" id="KW-0479">Metal-binding</keyword>
<dbReference type="InterPro" id="IPR026872">
    <property type="entry name" value="FTB"/>
</dbReference>
<evidence type="ECO:0000256" key="2">
    <source>
        <dbReference type="ARBA" id="ARBA00012702"/>
    </source>
</evidence>
<comment type="similarity">
    <text evidence="1 9">Belongs to the protein prenyltransferase subunit beta family.</text>
</comment>
<dbReference type="SUPFAM" id="SSF48239">
    <property type="entry name" value="Terpenoid cyclases/Protein prenyltransferases"/>
    <property type="match status" value="1"/>
</dbReference>
<dbReference type="InterPro" id="IPR045089">
    <property type="entry name" value="PGGT1B-like"/>
</dbReference>
<dbReference type="GO" id="GO:0004660">
    <property type="term" value="F:protein farnesyltransferase activity"/>
    <property type="evidence" value="ECO:0007669"/>
    <property type="project" value="UniProtKB-UniRule"/>
</dbReference>
<keyword evidence="7" id="KW-0677">Repeat</keyword>
<evidence type="ECO:0000256" key="6">
    <source>
        <dbReference type="ARBA" id="ARBA00022723"/>
    </source>
</evidence>
<dbReference type="EMBL" id="LK052898">
    <property type="protein sequence ID" value="CDR44043.1"/>
    <property type="molecule type" value="Genomic_DNA"/>
</dbReference>
<evidence type="ECO:0000256" key="1">
    <source>
        <dbReference type="ARBA" id="ARBA00010497"/>
    </source>
</evidence>
<evidence type="ECO:0000256" key="3">
    <source>
        <dbReference type="ARBA" id="ARBA00015798"/>
    </source>
</evidence>
<dbReference type="GO" id="GO:0005965">
    <property type="term" value="C:protein farnesyltransferase complex"/>
    <property type="evidence" value="ECO:0007669"/>
    <property type="project" value="UniProtKB-UniRule"/>
</dbReference>
<feature type="domain" description="Prenyltransferase alpha-alpha toroid" evidence="10">
    <location>
        <begin position="97"/>
        <end position="439"/>
    </location>
</feature>
<dbReference type="PhylomeDB" id="A0A061B2C0"/>
<evidence type="ECO:0000256" key="8">
    <source>
        <dbReference type="ARBA" id="ARBA00022833"/>
    </source>
</evidence>
<name>A0A061B2C0_CYBFA</name>
<comment type="catalytic activity">
    <reaction evidence="9">
        <text>L-cysteinyl-[protein] + (2E,6E)-farnesyl diphosphate = S-(2E,6E)-farnesyl-L-cysteinyl-[protein] + diphosphate</text>
        <dbReference type="Rhea" id="RHEA:13345"/>
        <dbReference type="Rhea" id="RHEA-COMP:10131"/>
        <dbReference type="Rhea" id="RHEA-COMP:11535"/>
        <dbReference type="ChEBI" id="CHEBI:29950"/>
        <dbReference type="ChEBI" id="CHEBI:33019"/>
        <dbReference type="ChEBI" id="CHEBI:86019"/>
        <dbReference type="ChEBI" id="CHEBI:175763"/>
    </reaction>
</comment>
<dbReference type="EC" id="2.5.1.58" evidence="2 9"/>
<evidence type="ECO:0000313" key="11">
    <source>
        <dbReference type="EMBL" id="CDR44043.1"/>
    </source>
</evidence>
<dbReference type="OrthoDB" id="10261146at2759"/>